<dbReference type="Proteomes" id="UP000821656">
    <property type="component" value="Unassembled WGS sequence"/>
</dbReference>
<evidence type="ECO:0000313" key="1">
    <source>
        <dbReference type="EMBL" id="NRV07655.1"/>
    </source>
</evidence>
<dbReference type="RefSeq" id="WP_077305439.1">
    <property type="nucleotide sequence ID" value="NZ_CP016090.1"/>
</dbReference>
<comment type="caution">
    <text evidence="1">The sequence shown here is derived from an EMBL/GenBank/DDBJ whole genome shotgun (WGS) entry which is preliminary data.</text>
</comment>
<dbReference type="EMBL" id="JABSXK010000001">
    <property type="protein sequence ID" value="NRV07655.1"/>
    <property type="molecule type" value="Genomic_DNA"/>
</dbReference>
<reference evidence="1" key="1">
    <citation type="submission" date="2020-05" db="EMBL/GenBank/DDBJ databases">
        <title>Genomic insights into acetone-butanol-ethanol (ABE) fermentation by sequencing solventogenic clostridia strains.</title>
        <authorList>
            <person name="Brown S."/>
        </authorList>
    </citation>
    <scope>NUCLEOTIDE SEQUENCE</scope>
    <source>
        <strain evidence="1">DJ126</strain>
    </source>
</reference>
<protein>
    <submittedName>
        <fullName evidence="1">Uncharacterized protein</fullName>
    </submittedName>
</protein>
<sequence length="64" mass="7585">MNNSNSFLQRLTLFCSNELKKEEIKKSIKHRIAIMLGKIFWIIIDKFLGSIITKIVEKIIKFFL</sequence>
<organism evidence="1 2">
    <name type="scientific">Clostridium beijerinckii</name>
    <name type="common">Clostridium MP</name>
    <dbReference type="NCBI Taxonomy" id="1520"/>
    <lineage>
        <taxon>Bacteria</taxon>
        <taxon>Bacillati</taxon>
        <taxon>Bacillota</taxon>
        <taxon>Clostridia</taxon>
        <taxon>Eubacteriales</taxon>
        <taxon>Clostridiaceae</taxon>
        <taxon>Clostridium</taxon>
    </lineage>
</organism>
<proteinExistence type="predicted"/>
<accession>A0A9Q5D451</accession>
<evidence type="ECO:0000313" key="2">
    <source>
        <dbReference type="Proteomes" id="UP000821656"/>
    </source>
</evidence>
<dbReference type="AlphaFoldDB" id="A0A9Q5D451"/>
<name>A0A9Q5D451_CLOBE</name>
<gene>
    <name evidence="1" type="ORF">DFH45_000618</name>
</gene>